<keyword evidence="1" id="KW-0812">Transmembrane</keyword>
<dbReference type="EMBL" id="JAOQJU010000002">
    <property type="protein sequence ID" value="MCU6685738.1"/>
    <property type="molecule type" value="Genomic_DNA"/>
</dbReference>
<keyword evidence="3" id="KW-1185">Reference proteome</keyword>
<feature type="transmembrane region" description="Helical" evidence="1">
    <location>
        <begin position="195"/>
        <end position="221"/>
    </location>
</feature>
<keyword evidence="1" id="KW-0472">Membrane</keyword>
<reference evidence="2 3" key="1">
    <citation type="journal article" date="2021" name="ISME Commun">
        <title>Automated analysis of genomic sequences facilitates high-throughput and comprehensive description of bacteria.</title>
        <authorList>
            <person name="Hitch T.C.A."/>
        </authorList>
    </citation>
    <scope>NUCLEOTIDE SEQUENCE [LARGE SCALE GENOMIC DNA]</scope>
    <source>
        <strain evidence="2 3">Sanger_03</strain>
    </source>
</reference>
<comment type="caution">
    <text evidence="2">The sequence shown here is derived from an EMBL/GenBank/DDBJ whole genome shotgun (WGS) entry which is preliminary data.</text>
</comment>
<evidence type="ECO:0008006" key="4">
    <source>
        <dbReference type="Google" id="ProtNLM"/>
    </source>
</evidence>
<organism evidence="2 3">
    <name type="scientific">Dorea acetigenes</name>
    <dbReference type="NCBI Taxonomy" id="2981787"/>
    <lineage>
        <taxon>Bacteria</taxon>
        <taxon>Bacillati</taxon>
        <taxon>Bacillota</taxon>
        <taxon>Clostridia</taxon>
        <taxon>Lachnospirales</taxon>
        <taxon>Lachnospiraceae</taxon>
        <taxon>Dorea</taxon>
    </lineage>
</organism>
<evidence type="ECO:0000313" key="3">
    <source>
        <dbReference type="Proteomes" id="UP001652431"/>
    </source>
</evidence>
<feature type="transmembrane region" description="Helical" evidence="1">
    <location>
        <begin position="12"/>
        <end position="35"/>
    </location>
</feature>
<feature type="transmembrane region" description="Helical" evidence="1">
    <location>
        <begin position="241"/>
        <end position="263"/>
    </location>
</feature>
<gene>
    <name evidence="2" type="ORF">OCV99_04040</name>
</gene>
<proteinExistence type="predicted"/>
<feature type="transmembrane region" description="Helical" evidence="1">
    <location>
        <begin position="152"/>
        <end position="183"/>
    </location>
</feature>
<name>A0ABT2RK33_9FIRM</name>
<evidence type="ECO:0000313" key="2">
    <source>
        <dbReference type="EMBL" id="MCU6685738.1"/>
    </source>
</evidence>
<dbReference type="RefSeq" id="WP_158368421.1">
    <property type="nucleotide sequence ID" value="NZ_JAOQJU010000002.1"/>
</dbReference>
<accession>A0ABT2RK33</accession>
<keyword evidence="1" id="KW-1133">Transmembrane helix</keyword>
<evidence type="ECO:0000256" key="1">
    <source>
        <dbReference type="SAM" id="Phobius"/>
    </source>
</evidence>
<protein>
    <recommendedName>
        <fullName evidence="4">ABC transporter permease</fullName>
    </recommendedName>
</protein>
<feature type="transmembrane region" description="Helical" evidence="1">
    <location>
        <begin position="55"/>
        <end position="78"/>
    </location>
</feature>
<feature type="transmembrane region" description="Helical" evidence="1">
    <location>
        <begin position="109"/>
        <end position="132"/>
    </location>
</feature>
<dbReference type="Proteomes" id="UP001652431">
    <property type="component" value="Unassembled WGS sequence"/>
</dbReference>
<sequence length="270" mass="30025">MLGKLIKYDLKALNRFLILIHAFLLAASAACRLFITGRINADANELNQILLALSIIFYFILFIGVSWGTQIIIAVRFYKNIFSDEGYLTNTLPVTRGQLLLSKTIAGSIWSTIDAIFIYLCTFLLLATPYVITAVKENGDELLQVFGIPKSISLAAVFFWFLLLILIGGIGNTILLYASIVLGQLFGSHRVLGSVVAYFVLTALISVFTLLFMTVTGSFSVAMTSAAENTILPYDYFKNTLMITIILETVTSIILYGISYWMMEKKMNLN</sequence>
<dbReference type="PROSITE" id="PS51257">
    <property type="entry name" value="PROKAR_LIPOPROTEIN"/>
    <property type="match status" value="1"/>
</dbReference>